<keyword evidence="2" id="KW-1185">Reference proteome</keyword>
<organism evidence="1 2">
    <name type="scientific">Shimia marina</name>
    <dbReference type="NCBI Taxonomy" id="321267"/>
    <lineage>
        <taxon>Bacteria</taxon>
        <taxon>Pseudomonadati</taxon>
        <taxon>Pseudomonadota</taxon>
        <taxon>Alphaproteobacteria</taxon>
        <taxon>Rhodobacterales</taxon>
        <taxon>Roseobacteraceae</taxon>
    </lineage>
</organism>
<proteinExistence type="predicted"/>
<reference evidence="1 2" key="1">
    <citation type="submission" date="2015-09" db="EMBL/GenBank/DDBJ databases">
        <authorList>
            <consortium name="Swine Surveillance"/>
        </authorList>
    </citation>
    <scope>NUCLEOTIDE SEQUENCE [LARGE SCALE GENOMIC DNA]</scope>
    <source>
        <strain evidence="1 2">CECT 7688</strain>
    </source>
</reference>
<dbReference type="Proteomes" id="UP000054823">
    <property type="component" value="Unassembled WGS sequence"/>
</dbReference>
<dbReference type="EMBL" id="CYPW01000001">
    <property type="protein sequence ID" value="CUH50623.1"/>
    <property type="molecule type" value="Genomic_DNA"/>
</dbReference>
<name>A0A0P1EJB5_9RHOB</name>
<sequence length="189" mass="20664">MSLLALDSRWRRLNDESYACPCCGRSFGGIVDIGFGHPDCWPHEALTESDTETVTVDADFLTADLCRFEGLHFVHTVLPLPVRGSTDTFFFGVWASVAEADFKAYVQDATNEALGFEGCAAWLMNDLPGFETTQALGCHLTASETSVERPRLMVQDGPLAQAQAEGISFDHLLDIYAASGTDIRPHLMS</sequence>
<dbReference type="OrthoDB" id="4404538at2"/>
<evidence type="ECO:0000313" key="1">
    <source>
        <dbReference type="EMBL" id="CUH50623.1"/>
    </source>
</evidence>
<evidence type="ECO:0008006" key="3">
    <source>
        <dbReference type="Google" id="ProtNLM"/>
    </source>
</evidence>
<evidence type="ECO:0000313" key="2">
    <source>
        <dbReference type="Proteomes" id="UP000054823"/>
    </source>
</evidence>
<dbReference type="Pfam" id="PF09965">
    <property type="entry name" value="DUF2199"/>
    <property type="match status" value="1"/>
</dbReference>
<dbReference type="AlphaFoldDB" id="A0A0P1EJB5"/>
<dbReference type="InterPro" id="IPR018697">
    <property type="entry name" value="DUF2199"/>
</dbReference>
<gene>
    <name evidence="1" type="ORF">SHM7688_00050</name>
</gene>
<dbReference type="RefSeq" id="WP_058238018.1">
    <property type="nucleotide sequence ID" value="NZ_CYPW01000001.1"/>
</dbReference>
<accession>A0A0P1EJB5</accession>
<dbReference type="STRING" id="321267.SHM7688_00050"/>
<protein>
    <recommendedName>
        <fullName evidence="3">DUF2199 domain-containing protein</fullName>
    </recommendedName>
</protein>